<dbReference type="SUPFAM" id="SSF55961">
    <property type="entry name" value="Bet v1-like"/>
    <property type="match status" value="1"/>
</dbReference>
<evidence type="ECO:0000313" key="2">
    <source>
        <dbReference type="EMBL" id="EAS07378.1"/>
    </source>
</evidence>
<dbReference type="RefSeq" id="XP_001027620.1">
    <property type="nucleotide sequence ID" value="XM_001027620.1"/>
</dbReference>
<evidence type="ECO:0000259" key="1">
    <source>
        <dbReference type="PROSITE" id="PS50848"/>
    </source>
</evidence>
<gene>
    <name evidence="2" type="ORF">TTHERM_00569140</name>
</gene>
<dbReference type="InterPro" id="IPR023393">
    <property type="entry name" value="START-like_dom_sf"/>
</dbReference>
<dbReference type="AlphaFoldDB" id="Q24I60"/>
<dbReference type="InterPro" id="IPR051213">
    <property type="entry name" value="START_lipid_transfer"/>
</dbReference>
<dbReference type="OrthoDB" id="2344588at2759"/>
<dbReference type="HOGENOM" id="CLU_086530_0_0_1"/>
<proteinExistence type="predicted"/>
<dbReference type="OMA" id="STKMEAY"/>
<dbReference type="GO" id="GO:0005737">
    <property type="term" value="C:cytoplasm"/>
    <property type="evidence" value="ECO:0007669"/>
    <property type="project" value="UniProtKB-ARBA"/>
</dbReference>
<dbReference type="Gene3D" id="3.30.530.20">
    <property type="match status" value="1"/>
</dbReference>
<keyword evidence="3" id="KW-1185">Reference proteome</keyword>
<dbReference type="PANTHER" id="PTHR19308">
    <property type="entry name" value="PHOSPHATIDYLCHOLINE TRANSFER PROTEIN"/>
    <property type="match status" value="1"/>
</dbReference>
<accession>Q24I60</accession>
<protein>
    <submittedName>
        <fullName evidence="2">START domain protein</fullName>
    </submittedName>
</protein>
<dbReference type="InParanoid" id="Q24I60"/>
<organism evidence="2 3">
    <name type="scientific">Tetrahymena thermophila (strain SB210)</name>
    <dbReference type="NCBI Taxonomy" id="312017"/>
    <lineage>
        <taxon>Eukaryota</taxon>
        <taxon>Sar</taxon>
        <taxon>Alveolata</taxon>
        <taxon>Ciliophora</taxon>
        <taxon>Intramacronucleata</taxon>
        <taxon>Oligohymenophorea</taxon>
        <taxon>Hymenostomatida</taxon>
        <taxon>Tetrahymenina</taxon>
        <taxon>Tetrahymenidae</taxon>
        <taxon>Tetrahymena</taxon>
    </lineage>
</organism>
<dbReference type="Proteomes" id="UP000009168">
    <property type="component" value="Unassembled WGS sequence"/>
</dbReference>
<dbReference type="GeneID" id="7823036"/>
<dbReference type="KEGG" id="tet:TTHERM_00569140"/>
<feature type="domain" description="START" evidence="1">
    <location>
        <begin position="23"/>
        <end position="194"/>
    </location>
</feature>
<dbReference type="Pfam" id="PF01852">
    <property type="entry name" value="START"/>
    <property type="match status" value="1"/>
</dbReference>
<dbReference type="CDD" id="cd00177">
    <property type="entry name" value="START"/>
    <property type="match status" value="1"/>
</dbReference>
<name>Q24I60_TETTS</name>
<dbReference type="EMBL" id="GG662498">
    <property type="protein sequence ID" value="EAS07378.1"/>
    <property type="molecule type" value="Genomic_DNA"/>
</dbReference>
<evidence type="ECO:0000313" key="3">
    <source>
        <dbReference type="Proteomes" id="UP000009168"/>
    </source>
</evidence>
<reference evidence="3" key="1">
    <citation type="journal article" date="2006" name="PLoS Biol.">
        <title>Macronuclear genome sequence of the ciliate Tetrahymena thermophila, a model eukaryote.</title>
        <authorList>
            <person name="Eisen J.A."/>
            <person name="Coyne R.S."/>
            <person name="Wu M."/>
            <person name="Wu D."/>
            <person name="Thiagarajan M."/>
            <person name="Wortman J.R."/>
            <person name="Badger J.H."/>
            <person name="Ren Q."/>
            <person name="Amedeo P."/>
            <person name="Jones K.M."/>
            <person name="Tallon L.J."/>
            <person name="Delcher A.L."/>
            <person name="Salzberg S.L."/>
            <person name="Silva J.C."/>
            <person name="Haas B.J."/>
            <person name="Majoros W.H."/>
            <person name="Farzad M."/>
            <person name="Carlton J.M."/>
            <person name="Smith R.K. Jr."/>
            <person name="Garg J."/>
            <person name="Pearlman R.E."/>
            <person name="Karrer K.M."/>
            <person name="Sun L."/>
            <person name="Manning G."/>
            <person name="Elde N.C."/>
            <person name="Turkewitz A.P."/>
            <person name="Asai D.J."/>
            <person name="Wilkes D.E."/>
            <person name="Wang Y."/>
            <person name="Cai H."/>
            <person name="Collins K."/>
            <person name="Stewart B.A."/>
            <person name="Lee S.R."/>
            <person name="Wilamowska K."/>
            <person name="Weinberg Z."/>
            <person name="Ruzzo W.L."/>
            <person name="Wloga D."/>
            <person name="Gaertig J."/>
            <person name="Frankel J."/>
            <person name="Tsao C.-C."/>
            <person name="Gorovsky M.A."/>
            <person name="Keeling P.J."/>
            <person name="Waller R.F."/>
            <person name="Patron N.J."/>
            <person name="Cherry J.M."/>
            <person name="Stover N.A."/>
            <person name="Krieger C.J."/>
            <person name="del Toro C."/>
            <person name="Ryder H.F."/>
            <person name="Williamson S.C."/>
            <person name="Barbeau R.A."/>
            <person name="Hamilton E.P."/>
            <person name="Orias E."/>
        </authorList>
    </citation>
    <scope>NUCLEOTIDE SEQUENCE [LARGE SCALE GENOMIC DNA]</scope>
    <source>
        <strain evidence="3">SB210</strain>
    </source>
</reference>
<dbReference type="InterPro" id="IPR002913">
    <property type="entry name" value="START_lipid-bd_dom"/>
</dbReference>
<dbReference type="PANTHER" id="PTHR19308:SF56">
    <property type="entry name" value="START DOMAIN-CONTAINING PROTEIN"/>
    <property type="match status" value="1"/>
</dbReference>
<dbReference type="GO" id="GO:0008289">
    <property type="term" value="F:lipid binding"/>
    <property type="evidence" value="ECO:0007669"/>
    <property type="project" value="InterPro"/>
</dbReference>
<sequence length="204" mass="23508">MLNSAAQQIKQKIQEGLNLREIQGWKKESNGKVFSLETIKYKDYSLKLVKIQGIINQNAEKVRKYYQEDFESQKKARPSIDILQLVETIDNDNCVVYYKNKSMFLVSARDLLYQQHQEQLNQNLSVIVCVDIDNHPKAQTVKGCVRAKAVISVQFFEKISDNSTKMEAYLLVDPKGSIPDAFVNSTVKEQLDEYERDIPIISQL</sequence>
<dbReference type="PROSITE" id="PS50848">
    <property type="entry name" value="START"/>
    <property type="match status" value="1"/>
</dbReference>